<dbReference type="AlphaFoldDB" id="A0A1W1I9E0"/>
<sequence>MAFSIDKMPEHEDRLPFAFDAEITQRALIGGRAGKLTARTGADSGHGKDEKKNNCLACTIGVKMASSEDPPVRRSRHARYDHL</sequence>
<keyword evidence="2" id="KW-1185">Reference proteome</keyword>
<evidence type="ECO:0000313" key="2">
    <source>
        <dbReference type="Proteomes" id="UP000192042"/>
    </source>
</evidence>
<dbReference type="Proteomes" id="UP000192042">
    <property type="component" value="Chromosome I"/>
</dbReference>
<dbReference type="KEGG" id="nja:NSJP_3435"/>
<evidence type="ECO:0000313" key="1">
    <source>
        <dbReference type="EMBL" id="SLM49602.1"/>
    </source>
</evidence>
<protein>
    <submittedName>
        <fullName evidence="1">Uncharacterized protein</fullName>
    </submittedName>
</protein>
<dbReference type="EMBL" id="LT828648">
    <property type="protein sequence ID" value="SLM49602.1"/>
    <property type="molecule type" value="Genomic_DNA"/>
</dbReference>
<dbReference type="STRING" id="1325564.NSJP_3435"/>
<accession>A0A1W1I9E0</accession>
<gene>
    <name evidence="1" type="ORF">NSJP_3435</name>
</gene>
<organism evidence="1 2">
    <name type="scientific">Nitrospira japonica</name>
    <dbReference type="NCBI Taxonomy" id="1325564"/>
    <lineage>
        <taxon>Bacteria</taxon>
        <taxon>Pseudomonadati</taxon>
        <taxon>Nitrospirota</taxon>
        <taxon>Nitrospiria</taxon>
        <taxon>Nitrospirales</taxon>
        <taxon>Nitrospiraceae</taxon>
        <taxon>Nitrospira</taxon>
    </lineage>
</organism>
<name>A0A1W1I9E0_9BACT</name>
<proteinExistence type="predicted"/>
<reference evidence="1 2" key="1">
    <citation type="submission" date="2017-03" db="EMBL/GenBank/DDBJ databases">
        <authorList>
            <person name="Afonso C.L."/>
            <person name="Miller P.J."/>
            <person name="Scott M.A."/>
            <person name="Spackman E."/>
            <person name="Goraichik I."/>
            <person name="Dimitrov K.M."/>
            <person name="Suarez D.L."/>
            <person name="Swayne D.E."/>
        </authorList>
    </citation>
    <scope>NUCLEOTIDE SEQUENCE [LARGE SCALE GENOMIC DNA]</scope>
    <source>
        <strain evidence="1">Genome sequencing of Nitrospira japonica strain NJ11</strain>
    </source>
</reference>